<evidence type="ECO:0000256" key="1">
    <source>
        <dbReference type="SAM" id="Phobius"/>
    </source>
</evidence>
<evidence type="ECO:0000313" key="2">
    <source>
        <dbReference type="EMBL" id="AYV81560.1"/>
    </source>
</evidence>
<keyword evidence="1" id="KW-0472">Membrane</keyword>
<sequence>MVGGDIHTVITIAEVFGFIGVMLLFIGTILIVIYGQKTEAERAESSMGNTGITMVWIGGLTAAISGLGWLVTALLGSFFD</sequence>
<organism evidence="2">
    <name type="scientific">Harvfovirus sp</name>
    <dbReference type="NCBI Taxonomy" id="2487768"/>
    <lineage>
        <taxon>Viruses</taxon>
        <taxon>Varidnaviria</taxon>
        <taxon>Bamfordvirae</taxon>
        <taxon>Nucleocytoviricota</taxon>
        <taxon>Megaviricetes</taxon>
        <taxon>Imitervirales</taxon>
        <taxon>Mimiviridae</taxon>
        <taxon>Klosneuvirinae</taxon>
    </lineage>
</organism>
<name>A0A3G5A340_9VIRU</name>
<dbReference type="EMBL" id="MK072283">
    <property type="protein sequence ID" value="AYV81560.1"/>
    <property type="molecule type" value="Genomic_DNA"/>
</dbReference>
<accession>A0A3G5A340</accession>
<proteinExistence type="predicted"/>
<keyword evidence="1" id="KW-0812">Transmembrane</keyword>
<gene>
    <name evidence="2" type="ORF">Harvfovirus41_5</name>
</gene>
<keyword evidence="1" id="KW-1133">Transmembrane helix</keyword>
<reference evidence="2" key="1">
    <citation type="submission" date="2018-10" db="EMBL/GenBank/DDBJ databases">
        <title>Hidden diversity of soil giant viruses.</title>
        <authorList>
            <person name="Schulz F."/>
            <person name="Alteio L."/>
            <person name="Goudeau D."/>
            <person name="Ryan E.M."/>
            <person name="Malmstrom R.R."/>
            <person name="Blanchard J."/>
            <person name="Woyke T."/>
        </authorList>
    </citation>
    <scope>NUCLEOTIDE SEQUENCE</scope>
    <source>
        <strain evidence="2">HAV1</strain>
    </source>
</reference>
<feature type="transmembrane region" description="Helical" evidence="1">
    <location>
        <begin position="6"/>
        <end position="34"/>
    </location>
</feature>
<feature type="transmembrane region" description="Helical" evidence="1">
    <location>
        <begin position="55"/>
        <end position="79"/>
    </location>
</feature>
<protein>
    <submittedName>
        <fullName evidence="2">Uncharacterized protein</fullName>
    </submittedName>
</protein>